<reference evidence="3" key="1">
    <citation type="journal article" date="2014" name="Environ. Microbiol.">
        <title>Comparative genomics of the marine bacterial genus Glaciecola reveals the high degree of genomic diversity and genomic characteristic for cold adaptation.</title>
        <authorList>
            <person name="Qin Q.L."/>
            <person name="Xie B.B."/>
            <person name="Yu Y."/>
            <person name="Shu Y.L."/>
            <person name="Rong J.C."/>
            <person name="Zhang Y.J."/>
            <person name="Zhao D.L."/>
            <person name="Chen X.L."/>
            <person name="Zhang X.Y."/>
            <person name="Chen B."/>
            <person name="Zhou B.C."/>
            <person name="Zhang Y.Z."/>
        </authorList>
    </citation>
    <scope>NUCLEOTIDE SEQUENCE [LARGE SCALE GENOMIC DNA]</scope>
    <source>
        <strain evidence="3">ACAM 615</strain>
    </source>
</reference>
<sequence length="120" mass="13427">MAIEKFPNIKRTWFEQYLSLENGIPSHDTFGRIFSLIGPEQFQTCFFSWIKEIVKNVTGDVIAIDGKCVRRSHDNQLTLGQVKVDGKSNEITALPALLKNLDVTGCIITTDALNTQNISV</sequence>
<dbReference type="InterPro" id="IPR032806">
    <property type="entry name" value="YbfD_N"/>
</dbReference>
<name>K6Z141_9ALTE</name>
<dbReference type="NCBIfam" id="NF033564">
    <property type="entry name" value="transpos_ISAs1"/>
    <property type="match status" value="1"/>
</dbReference>
<accession>K6Z141</accession>
<dbReference type="InterPro" id="IPR047647">
    <property type="entry name" value="ISAs1_transpos"/>
</dbReference>
<comment type="caution">
    <text evidence="2">The sequence shown here is derived from an EMBL/GenBank/DDBJ whole genome shotgun (WGS) entry which is preliminary data.</text>
</comment>
<dbReference type="PANTHER" id="PTHR30298">
    <property type="entry name" value="H REPEAT-ASSOCIATED PREDICTED TRANSPOSASE"/>
    <property type="match status" value="1"/>
</dbReference>
<evidence type="ECO:0000313" key="3">
    <source>
        <dbReference type="Proteomes" id="UP000006251"/>
    </source>
</evidence>
<dbReference type="AlphaFoldDB" id="K6Z141"/>
<keyword evidence="3" id="KW-1185">Reference proteome</keyword>
<proteinExistence type="predicted"/>
<feature type="domain" description="H repeat-associated protein N-terminal" evidence="1">
    <location>
        <begin position="2"/>
        <end position="50"/>
    </location>
</feature>
<dbReference type="Pfam" id="PF13808">
    <property type="entry name" value="DDE_Tnp_1_assoc"/>
    <property type="match status" value="1"/>
</dbReference>
<dbReference type="PANTHER" id="PTHR30298:SF0">
    <property type="entry name" value="PROTEIN YBFL-RELATED"/>
    <property type="match status" value="1"/>
</dbReference>
<organism evidence="2 3">
    <name type="scientific">Brumicola pallidula DSM 14239 = ACAM 615</name>
    <dbReference type="NCBI Taxonomy" id="1121922"/>
    <lineage>
        <taxon>Bacteria</taxon>
        <taxon>Pseudomonadati</taxon>
        <taxon>Pseudomonadota</taxon>
        <taxon>Gammaproteobacteria</taxon>
        <taxon>Alteromonadales</taxon>
        <taxon>Alteromonadaceae</taxon>
        <taxon>Brumicola</taxon>
    </lineage>
</organism>
<protein>
    <recommendedName>
        <fullName evidence="1">H repeat-associated protein N-terminal domain-containing protein</fullName>
    </recommendedName>
</protein>
<gene>
    <name evidence="2" type="ORF">GPAL_3045</name>
</gene>
<evidence type="ECO:0000259" key="1">
    <source>
        <dbReference type="Pfam" id="PF13808"/>
    </source>
</evidence>
<dbReference type="InterPro" id="IPR051698">
    <property type="entry name" value="Transposase_11-like"/>
</dbReference>
<dbReference type="EMBL" id="BAEQ01000050">
    <property type="protein sequence ID" value="GAC29896.1"/>
    <property type="molecule type" value="Genomic_DNA"/>
</dbReference>
<evidence type="ECO:0000313" key="2">
    <source>
        <dbReference type="EMBL" id="GAC29896.1"/>
    </source>
</evidence>
<dbReference type="Proteomes" id="UP000006251">
    <property type="component" value="Unassembled WGS sequence"/>
</dbReference>